<dbReference type="EMBL" id="PJNE01000001">
    <property type="protein sequence ID" value="PKW25772.1"/>
    <property type="molecule type" value="Genomic_DNA"/>
</dbReference>
<evidence type="ECO:0000313" key="13">
    <source>
        <dbReference type="EMBL" id="PKW25772.1"/>
    </source>
</evidence>
<dbReference type="SMART" id="SM00387">
    <property type="entry name" value="HATPase_c"/>
    <property type="match status" value="1"/>
</dbReference>
<dbReference type="CDD" id="cd06225">
    <property type="entry name" value="HAMP"/>
    <property type="match status" value="1"/>
</dbReference>
<dbReference type="GO" id="GO:0005886">
    <property type="term" value="C:plasma membrane"/>
    <property type="evidence" value="ECO:0007669"/>
    <property type="project" value="UniProtKB-SubCell"/>
</dbReference>
<comment type="catalytic activity">
    <reaction evidence="1">
        <text>ATP + protein L-histidine = ADP + protein N-phospho-L-histidine.</text>
        <dbReference type="EC" id="2.7.13.3"/>
    </reaction>
</comment>
<keyword evidence="6 10" id="KW-0812">Transmembrane</keyword>
<name>A0A2N3YFZ0_9MICO</name>
<dbReference type="Proteomes" id="UP000233781">
    <property type="component" value="Unassembled WGS sequence"/>
</dbReference>
<dbReference type="InterPro" id="IPR003660">
    <property type="entry name" value="HAMP_dom"/>
</dbReference>
<sequence length="438" mass="46158">MTRRIAWLVAATTSAVVVAFVVPLCFLVANLASDRASTRAREQAQSVARFVATLTDRATLDRTVADLSAQGPRVVVVAPDGTLLGGDRTLPATTWAAVIRARTAQQAFTSPRDGGLDALVPVSTDEGLDVVVADVSTDDLRAGVPAAWLTIGTLGLLLVAASVGAAWRLGRRVTVPVTDLAAVAHRLREGDDTARAVPGGPPETAELGRALNALADRIHGLVAAERENVADLGHRLRTPVTALRLDTDLVADAEVAQRLREHVDHLQRSIDEVVREARHSVRSDLIAPTRPHPVVRDRVAFWAPLAEDQGRRLRWHGDEHAPPVRLHDEALREVVDTLLDNVFAHTPEGAEARVSVRAHPRHGGRSRPATEVDVVVEDAGPGMARPWGGRGDSAAGSTGLGLAIVHRLAAAAGGTVVLGVSDLGGLRVTVTLPAADGG</sequence>
<evidence type="ECO:0000256" key="3">
    <source>
        <dbReference type="ARBA" id="ARBA00012438"/>
    </source>
</evidence>
<dbReference type="Gene3D" id="1.10.287.130">
    <property type="match status" value="1"/>
</dbReference>
<dbReference type="PANTHER" id="PTHR45436">
    <property type="entry name" value="SENSOR HISTIDINE KINASE YKOH"/>
    <property type="match status" value="1"/>
</dbReference>
<keyword evidence="7 13" id="KW-0418">Kinase</keyword>
<evidence type="ECO:0000256" key="1">
    <source>
        <dbReference type="ARBA" id="ARBA00000085"/>
    </source>
</evidence>
<feature type="transmembrane region" description="Helical" evidence="10">
    <location>
        <begin position="146"/>
        <end position="167"/>
    </location>
</feature>
<dbReference type="InterPro" id="IPR005467">
    <property type="entry name" value="His_kinase_dom"/>
</dbReference>
<evidence type="ECO:0000256" key="9">
    <source>
        <dbReference type="ARBA" id="ARBA00023012"/>
    </source>
</evidence>
<evidence type="ECO:0000256" key="7">
    <source>
        <dbReference type="ARBA" id="ARBA00022777"/>
    </source>
</evidence>
<dbReference type="GO" id="GO:0000155">
    <property type="term" value="F:phosphorelay sensor kinase activity"/>
    <property type="evidence" value="ECO:0007669"/>
    <property type="project" value="InterPro"/>
</dbReference>
<dbReference type="InterPro" id="IPR050428">
    <property type="entry name" value="TCS_sensor_his_kinase"/>
</dbReference>
<dbReference type="AlphaFoldDB" id="A0A2N3YFZ0"/>
<dbReference type="CDD" id="cd00082">
    <property type="entry name" value="HisKA"/>
    <property type="match status" value="1"/>
</dbReference>
<dbReference type="SMART" id="SM00304">
    <property type="entry name" value="HAMP"/>
    <property type="match status" value="2"/>
</dbReference>
<dbReference type="InterPro" id="IPR036097">
    <property type="entry name" value="HisK_dim/P_sf"/>
</dbReference>
<dbReference type="InterPro" id="IPR036890">
    <property type="entry name" value="HATPase_C_sf"/>
</dbReference>
<dbReference type="Gene3D" id="3.30.565.10">
    <property type="entry name" value="Histidine kinase-like ATPase, C-terminal domain"/>
    <property type="match status" value="1"/>
</dbReference>
<evidence type="ECO:0000256" key="6">
    <source>
        <dbReference type="ARBA" id="ARBA00022692"/>
    </source>
</evidence>
<dbReference type="SUPFAM" id="SSF158472">
    <property type="entry name" value="HAMP domain-like"/>
    <property type="match status" value="1"/>
</dbReference>
<dbReference type="RefSeq" id="WP_101394450.1">
    <property type="nucleotide sequence ID" value="NZ_PJNE01000001.1"/>
</dbReference>
<comment type="subcellular location">
    <subcellularLocation>
        <location evidence="2">Cell membrane</location>
    </subcellularLocation>
</comment>
<dbReference type="InterPro" id="IPR003594">
    <property type="entry name" value="HATPase_dom"/>
</dbReference>
<dbReference type="SUPFAM" id="SSF47384">
    <property type="entry name" value="Homodimeric domain of signal transducing histidine kinase"/>
    <property type="match status" value="1"/>
</dbReference>
<keyword evidence="4" id="KW-0597">Phosphoprotein</keyword>
<evidence type="ECO:0000259" key="12">
    <source>
        <dbReference type="PROSITE" id="PS50885"/>
    </source>
</evidence>
<keyword evidence="8 10" id="KW-1133">Transmembrane helix</keyword>
<keyword evidence="10" id="KW-0472">Membrane</keyword>
<dbReference type="PROSITE" id="PS50885">
    <property type="entry name" value="HAMP"/>
    <property type="match status" value="1"/>
</dbReference>
<gene>
    <name evidence="13" type="ORF">ATL31_0572</name>
</gene>
<evidence type="ECO:0000313" key="14">
    <source>
        <dbReference type="Proteomes" id="UP000233781"/>
    </source>
</evidence>
<dbReference type="EC" id="2.7.13.3" evidence="3"/>
<dbReference type="PROSITE" id="PS50109">
    <property type="entry name" value="HIS_KIN"/>
    <property type="match status" value="1"/>
</dbReference>
<dbReference type="Pfam" id="PF02518">
    <property type="entry name" value="HATPase_c"/>
    <property type="match status" value="1"/>
</dbReference>
<evidence type="ECO:0000256" key="8">
    <source>
        <dbReference type="ARBA" id="ARBA00022989"/>
    </source>
</evidence>
<dbReference type="PANTHER" id="PTHR45436:SF5">
    <property type="entry name" value="SENSOR HISTIDINE KINASE TRCS"/>
    <property type="match status" value="1"/>
</dbReference>
<evidence type="ECO:0000256" key="2">
    <source>
        <dbReference type="ARBA" id="ARBA00004236"/>
    </source>
</evidence>
<dbReference type="SUPFAM" id="SSF55874">
    <property type="entry name" value="ATPase domain of HSP90 chaperone/DNA topoisomerase II/histidine kinase"/>
    <property type="match status" value="1"/>
</dbReference>
<keyword evidence="9" id="KW-0902">Two-component regulatory system</keyword>
<comment type="caution">
    <text evidence="13">The sequence shown here is derived from an EMBL/GenBank/DDBJ whole genome shotgun (WGS) entry which is preliminary data.</text>
</comment>
<evidence type="ECO:0000256" key="5">
    <source>
        <dbReference type="ARBA" id="ARBA00022679"/>
    </source>
</evidence>
<evidence type="ECO:0000259" key="11">
    <source>
        <dbReference type="PROSITE" id="PS50109"/>
    </source>
</evidence>
<feature type="domain" description="HAMP" evidence="12">
    <location>
        <begin position="171"/>
        <end position="223"/>
    </location>
</feature>
<proteinExistence type="predicted"/>
<dbReference type="Pfam" id="PF00672">
    <property type="entry name" value="HAMP"/>
    <property type="match status" value="1"/>
</dbReference>
<feature type="domain" description="Histidine kinase" evidence="11">
    <location>
        <begin position="231"/>
        <end position="436"/>
    </location>
</feature>
<keyword evidence="5" id="KW-0808">Transferase</keyword>
<dbReference type="InterPro" id="IPR003661">
    <property type="entry name" value="HisK_dim/P_dom"/>
</dbReference>
<evidence type="ECO:0000256" key="10">
    <source>
        <dbReference type="SAM" id="Phobius"/>
    </source>
</evidence>
<accession>A0A2N3YFZ0</accession>
<protein>
    <recommendedName>
        <fullName evidence="3">histidine kinase</fullName>
        <ecNumber evidence="3">2.7.13.3</ecNumber>
    </recommendedName>
</protein>
<organism evidence="13 14">
    <name type="scientific">Phycicoccus duodecadis</name>
    <dbReference type="NCBI Taxonomy" id="173053"/>
    <lineage>
        <taxon>Bacteria</taxon>
        <taxon>Bacillati</taxon>
        <taxon>Actinomycetota</taxon>
        <taxon>Actinomycetes</taxon>
        <taxon>Micrococcales</taxon>
        <taxon>Intrasporangiaceae</taxon>
        <taxon>Phycicoccus</taxon>
    </lineage>
</organism>
<dbReference type="OrthoDB" id="3206505at2"/>
<feature type="transmembrane region" description="Helical" evidence="10">
    <location>
        <begin position="6"/>
        <end position="32"/>
    </location>
</feature>
<dbReference type="SMART" id="SM00388">
    <property type="entry name" value="HisKA"/>
    <property type="match status" value="1"/>
</dbReference>
<evidence type="ECO:0000256" key="4">
    <source>
        <dbReference type="ARBA" id="ARBA00022553"/>
    </source>
</evidence>
<reference evidence="13 14" key="1">
    <citation type="submission" date="2017-12" db="EMBL/GenBank/DDBJ databases">
        <title>Sequencing the genomes of 1000 Actinobacteria strains.</title>
        <authorList>
            <person name="Klenk H.-P."/>
        </authorList>
    </citation>
    <scope>NUCLEOTIDE SEQUENCE [LARGE SCALE GENOMIC DNA]</scope>
    <source>
        <strain evidence="13 14">DSM 12806</strain>
    </source>
</reference>
<keyword evidence="14" id="KW-1185">Reference proteome</keyword>